<evidence type="ECO:0000256" key="6">
    <source>
        <dbReference type="ARBA" id="ARBA00023008"/>
    </source>
</evidence>
<evidence type="ECO:0000256" key="7">
    <source>
        <dbReference type="PIRSR" id="PIRSR602386-1"/>
    </source>
</evidence>
<dbReference type="PANTHER" id="PTHR36507:SF1">
    <property type="entry name" value="BLL1555 PROTEIN"/>
    <property type="match status" value="1"/>
</dbReference>
<sequence length="177" mass="18363">MVAGTRGLQAPSEGFAGEKEEFVKKLLFLVVLSLVVALVLAPPVGAQQGEGVTVRMEDNYFDQANITVEPGTTVTWVQAGDNPHTSTSYDGLWDSGLIQGGAEGSVSYTFEEPGTYSYFCGPHEDQGMVGTVTVTGGTEASGQQQLAATGGPSLVLPAALLLLGSGLLGWAALRRIS</sequence>
<dbReference type="Pfam" id="PF00127">
    <property type="entry name" value="Copper-bind"/>
    <property type="match status" value="1"/>
</dbReference>
<evidence type="ECO:0000259" key="9">
    <source>
        <dbReference type="Pfam" id="PF00127"/>
    </source>
</evidence>
<keyword evidence="8" id="KW-0472">Membrane</keyword>
<evidence type="ECO:0000256" key="1">
    <source>
        <dbReference type="ARBA" id="ARBA00004418"/>
    </source>
</evidence>
<dbReference type="InterPro" id="IPR052721">
    <property type="entry name" value="ET_Amicyanin"/>
</dbReference>
<dbReference type="InterPro" id="IPR000923">
    <property type="entry name" value="BlueCu_1"/>
</dbReference>
<name>A0A6G8PZV2_9ACTN</name>
<dbReference type="AlphaFoldDB" id="A0A6G8PZV2"/>
<dbReference type="GO" id="GO:0042597">
    <property type="term" value="C:periplasmic space"/>
    <property type="evidence" value="ECO:0007669"/>
    <property type="project" value="UniProtKB-SubCell"/>
</dbReference>
<dbReference type="InterPro" id="IPR008972">
    <property type="entry name" value="Cupredoxin"/>
</dbReference>
<keyword evidence="8" id="KW-0812">Transmembrane</keyword>
<keyword evidence="11" id="KW-1185">Reference proteome</keyword>
<evidence type="ECO:0000256" key="5">
    <source>
        <dbReference type="ARBA" id="ARBA00022982"/>
    </source>
</evidence>
<feature type="transmembrane region" description="Helical" evidence="8">
    <location>
        <begin position="26"/>
        <end position="46"/>
    </location>
</feature>
<accession>A0A6G8PZV2</accession>
<keyword evidence="3 7" id="KW-0479">Metal-binding</keyword>
<feature type="binding site" evidence="7">
    <location>
        <position position="84"/>
    </location>
    <ligand>
        <name>Cu cation</name>
        <dbReference type="ChEBI" id="CHEBI:23378"/>
    </ligand>
</feature>
<keyword evidence="2" id="KW-0813">Transport</keyword>
<dbReference type="GO" id="GO:0005507">
    <property type="term" value="F:copper ion binding"/>
    <property type="evidence" value="ECO:0007669"/>
    <property type="project" value="InterPro"/>
</dbReference>
<dbReference type="PRINTS" id="PR00155">
    <property type="entry name" value="AMICYANIN"/>
</dbReference>
<dbReference type="Proteomes" id="UP000502706">
    <property type="component" value="Chromosome"/>
</dbReference>
<feature type="domain" description="Blue (type 1) copper" evidence="9">
    <location>
        <begin position="57"/>
        <end position="134"/>
    </location>
</feature>
<evidence type="ECO:0000256" key="8">
    <source>
        <dbReference type="SAM" id="Phobius"/>
    </source>
</evidence>
<evidence type="ECO:0000256" key="2">
    <source>
        <dbReference type="ARBA" id="ARBA00022448"/>
    </source>
</evidence>
<dbReference type="KEGG" id="rmar:GBA65_15625"/>
<reference evidence="10 11" key="1">
    <citation type="submission" date="2019-10" db="EMBL/GenBank/DDBJ databases">
        <title>Rubrobacter sp nov SCSIO 52915 isolated from a deep-sea sediment in the South China Sea.</title>
        <authorList>
            <person name="Chen R.W."/>
        </authorList>
    </citation>
    <scope>NUCLEOTIDE SEQUENCE [LARGE SCALE GENOMIC DNA]</scope>
    <source>
        <strain evidence="10 11">SCSIO 52915</strain>
    </source>
</reference>
<dbReference type="InterPro" id="IPR002386">
    <property type="entry name" value="Amicyanin/Pseudoazurin"/>
</dbReference>
<evidence type="ECO:0000313" key="10">
    <source>
        <dbReference type="EMBL" id="QIN79725.1"/>
    </source>
</evidence>
<dbReference type="InterPro" id="IPR028871">
    <property type="entry name" value="BlueCu_1_BS"/>
</dbReference>
<dbReference type="GO" id="GO:0009055">
    <property type="term" value="F:electron transfer activity"/>
    <property type="evidence" value="ECO:0007669"/>
    <property type="project" value="InterPro"/>
</dbReference>
<comment type="subcellular location">
    <subcellularLocation>
        <location evidence="1">Periplasm</location>
    </subcellularLocation>
</comment>
<organism evidence="10 11">
    <name type="scientific">Rubrobacter marinus</name>
    <dbReference type="NCBI Taxonomy" id="2653852"/>
    <lineage>
        <taxon>Bacteria</taxon>
        <taxon>Bacillati</taxon>
        <taxon>Actinomycetota</taxon>
        <taxon>Rubrobacteria</taxon>
        <taxon>Rubrobacterales</taxon>
        <taxon>Rubrobacteraceae</taxon>
        <taxon>Rubrobacter</taxon>
    </lineage>
</organism>
<keyword evidence="4" id="KW-0574">Periplasm</keyword>
<feature type="binding site" evidence="7">
    <location>
        <position position="128"/>
    </location>
    <ligand>
        <name>Cu cation</name>
        <dbReference type="ChEBI" id="CHEBI:23378"/>
    </ligand>
</feature>
<dbReference type="EMBL" id="CP045121">
    <property type="protein sequence ID" value="QIN79725.1"/>
    <property type="molecule type" value="Genomic_DNA"/>
</dbReference>
<dbReference type="PANTHER" id="PTHR36507">
    <property type="entry name" value="BLL1555 PROTEIN"/>
    <property type="match status" value="1"/>
</dbReference>
<feature type="binding site" evidence="7">
    <location>
        <position position="120"/>
    </location>
    <ligand>
        <name>Cu cation</name>
        <dbReference type="ChEBI" id="CHEBI:23378"/>
    </ligand>
</feature>
<keyword evidence="6 7" id="KW-0186">Copper</keyword>
<protein>
    <recommendedName>
        <fullName evidence="9">Blue (type 1) copper domain-containing protein</fullName>
    </recommendedName>
</protein>
<proteinExistence type="predicted"/>
<keyword evidence="8" id="KW-1133">Transmembrane helix</keyword>
<keyword evidence="5" id="KW-0249">Electron transport</keyword>
<feature type="binding site" evidence="7">
    <location>
        <position position="123"/>
    </location>
    <ligand>
        <name>Cu cation</name>
        <dbReference type="ChEBI" id="CHEBI:23378"/>
    </ligand>
</feature>
<evidence type="ECO:0000313" key="11">
    <source>
        <dbReference type="Proteomes" id="UP000502706"/>
    </source>
</evidence>
<dbReference type="SUPFAM" id="SSF49503">
    <property type="entry name" value="Cupredoxins"/>
    <property type="match status" value="1"/>
</dbReference>
<evidence type="ECO:0000256" key="3">
    <source>
        <dbReference type="ARBA" id="ARBA00022723"/>
    </source>
</evidence>
<dbReference type="PROSITE" id="PS00196">
    <property type="entry name" value="COPPER_BLUE"/>
    <property type="match status" value="1"/>
</dbReference>
<feature type="transmembrane region" description="Helical" evidence="8">
    <location>
        <begin position="154"/>
        <end position="173"/>
    </location>
</feature>
<evidence type="ECO:0000256" key="4">
    <source>
        <dbReference type="ARBA" id="ARBA00022764"/>
    </source>
</evidence>
<comment type="cofactor">
    <cofactor evidence="7">
        <name>Cu cation</name>
        <dbReference type="ChEBI" id="CHEBI:23378"/>
    </cofactor>
    <text evidence="7">Binds 1 copper ion per subunit.</text>
</comment>
<gene>
    <name evidence="10" type="ORF">GBA65_15625</name>
</gene>
<dbReference type="Gene3D" id="2.60.40.420">
    <property type="entry name" value="Cupredoxins - blue copper proteins"/>
    <property type="match status" value="1"/>
</dbReference>